<dbReference type="InterPro" id="IPR044992">
    <property type="entry name" value="ChyE-like"/>
</dbReference>
<dbReference type="SUPFAM" id="SSF52317">
    <property type="entry name" value="Class I glutamine amidotransferase-like"/>
    <property type="match status" value="1"/>
</dbReference>
<evidence type="ECO:0000313" key="2">
    <source>
        <dbReference type="EMBL" id="VAW36507.1"/>
    </source>
</evidence>
<name>A0A3B0VDZ7_9ZZZZ</name>
<dbReference type="GO" id="GO:0016740">
    <property type="term" value="F:transferase activity"/>
    <property type="evidence" value="ECO:0007669"/>
    <property type="project" value="UniProtKB-KW"/>
</dbReference>
<protein>
    <submittedName>
        <fullName evidence="2">Glutamine amidotransferase, class I</fullName>
    </submittedName>
</protein>
<keyword evidence="2" id="KW-0808">Transferase</keyword>
<accession>A0A3B0VDZ7</accession>
<dbReference type="GO" id="GO:0005829">
    <property type="term" value="C:cytosol"/>
    <property type="evidence" value="ECO:0007669"/>
    <property type="project" value="TreeGrafter"/>
</dbReference>
<organism evidence="2">
    <name type="scientific">hydrothermal vent metagenome</name>
    <dbReference type="NCBI Taxonomy" id="652676"/>
    <lineage>
        <taxon>unclassified sequences</taxon>
        <taxon>metagenomes</taxon>
        <taxon>ecological metagenomes</taxon>
    </lineage>
</organism>
<dbReference type="FunFam" id="3.40.50.880:FF:000033">
    <property type="entry name" value="Glutamine amidotransferase class-I"/>
    <property type="match status" value="1"/>
</dbReference>
<dbReference type="CDD" id="cd01741">
    <property type="entry name" value="GATase1_1"/>
    <property type="match status" value="1"/>
</dbReference>
<dbReference type="InterPro" id="IPR017926">
    <property type="entry name" value="GATASE"/>
</dbReference>
<dbReference type="Pfam" id="PF00117">
    <property type="entry name" value="GATase"/>
    <property type="match status" value="1"/>
</dbReference>
<feature type="domain" description="Glutamine amidotransferase" evidence="1">
    <location>
        <begin position="44"/>
        <end position="182"/>
    </location>
</feature>
<sequence>MKKVLIIQQVPHEGPGRIGEVIEGGGIGLELIKAFEGQRIPESLDGDSALIVLGGPMGVCDDDRYPYLKDEISLIESALKAGAPVLGICLGSQLLARAAGARVYSGGVKEIGWYPLFINNEGRTERILEGLPSEIEVFQWHGDTFDVPVGGVNLASSELFPNQLIRVGERAYGLQFHLEVTAEMVSEWLSVNAGELEEVKGQVDPGEIRAKTSTAMAELEGMGQSVFSRFFDLEEGL</sequence>
<evidence type="ECO:0000259" key="1">
    <source>
        <dbReference type="Pfam" id="PF00117"/>
    </source>
</evidence>
<dbReference type="AlphaFoldDB" id="A0A3B0VDZ7"/>
<dbReference type="EMBL" id="UOEZ01000041">
    <property type="protein sequence ID" value="VAW36507.1"/>
    <property type="molecule type" value="Genomic_DNA"/>
</dbReference>
<keyword evidence="2" id="KW-0315">Glutamine amidotransferase</keyword>
<dbReference type="PANTHER" id="PTHR42695">
    <property type="entry name" value="GLUTAMINE AMIDOTRANSFERASE YLR126C-RELATED"/>
    <property type="match status" value="1"/>
</dbReference>
<dbReference type="InterPro" id="IPR029062">
    <property type="entry name" value="Class_I_gatase-like"/>
</dbReference>
<dbReference type="Gene3D" id="3.40.50.880">
    <property type="match status" value="1"/>
</dbReference>
<proteinExistence type="predicted"/>
<dbReference type="PROSITE" id="PS51273">
    <property type="entry name" value="GATASE_TYPE_1"/>
    <property type="match status" value="1"/>
</dbReference>
<dbReference type="PANTHER" id="PTHR42695:SF5">
    <property type="entry name" value="GLUTAMINE AMIDOTRANSFERASE YLR126C-RELATED"/>
    <property type="match status" value="1"/>
</dbReference>
<reference evidence="2" key="1">
    <citation type="submission" date="2018-06" db="EMBL/GenBank/DDBJ databases">
        <authorList>
            <person name="Zhirakovskaya E."/>
        </authorList>
    </citation>
    <scope>NUCLEOTIDE SEQUENCE</scope>
</reference>
<gene>
    <name evidence="2" type="ORF">MNBD_DELTA02-259</name>
</gene>